<evidence type="ECO:0000313" key="1">
    <source>
        <dbReference type="EMBL" id="GBP65484.1"/>
    </source>
</evidence>
<dbReference type="EMBL" id="BGZK01000930">
    <property type="protein sequence ID" value="GBP65484.1"/>
    <property type="molecule type" value="Genomic_DNA"/>
</dbReference>
<dbReference type="AlphaFoldDB" id="A0A4C1XSG8"/>
<reference evidence="1 2" key="1">
    <citation type="journal article" date="2019" name="Commun. Biol.">
        <title>The bagworm genome reveals a unique fibroin gene that provides high tensile strength.</title>
        <authorList>
            <person name="Kono N."/>
            <person name="Nakamura H."/>
            <person name="Ohtoshi R."/>
            <person name="Tomita M."/>
            <person name="Numata K."/>
            <person name="Arakawa K."/>
        </authorList>
    </citation>
    <scope>NUCLEOTIDE SEQUENCE [LARGE SCALE GENOMIC DNA]</scope>
</reference>
<name>A0A4C1XSG8_EUMVA</name>
<protein>
    <submittedName>
        <fullName evidence="1">Uncharacterized protein</fullName>
    </submittedName>
</protein>
<organism evidence="1 2">
    <name type="scientific">Eumeta variegata</name>
    <name type="common">Bagworm moth</name>
    <name type="synonym">Eumeta japonica</name>
    <dbReference type="NCBI Taxonomy" id="151549"/>
    <lineage>
        <taxon>Eukaryota</taxon>
        <taxon>Metazoa</taxon>
        <taxon>Ecdysozoa</taxon>
        <taxon>Arthropoda</taxon>
        <taxon>Hexapoda</taxon>
        <taxon>Insecta</taxon>
        <taxon>Pterygota</taxon>
        <taxon>Neoptera</taxon>
        <taxon>Endopterygota</taxon>
        <taxon>Lepidoptera</taxon>
        <taxon>Glossata</taxon>
        <taxon>Ditrysia</taxon>
        <taxon>Tineoidea</taxon>
        <taxon>Psychidae</taxon>
        <taxon>Oiketicinae</taxon>
        <taxon>Eumeta</taxon>
    </lineage>
</organism>
<dbReference type="Proteomes" id="UP000299102">
    <property type="component" value="Unassembled WGS sequence"/>
</dbReference>
<sequence>MSSLAYSPFQHSNPAINLPSIGYLLLIQETGTAPMTPLSTCLKDKANKSDKFRLTAQQAGRRRRAAIPARAYVSPIAASSRLSSETSARPVGRLLLRT</sequence>
<evidence type="ECO:0000313" key="2">
    <source>
        <dbReference type="Proteomes" id="UP000299102"/>
    </source>
</evidence>
<proteinExistence type="predicted"/>
<accession>A0A4C1XSG8</accession>
<keyword evidence="2" id="KW-1185">Reference proteome</keyword>
<comment type="caution">
    <text evidence="1">The sequence shown here is derived from an EMBL/GenBank/DDBJ whole genome shotgun (WGS) entry which is preliminary data.</text>
</comment>
<gene>
    <name evidence="1" type="ORF">EVAR_38822_1</name>
</gene>